<dbReference type="InterPro" id="IPR009269">
    <property type="entry name" value="NKAP_C"/>
</dbReference>
<dbReference type="EMBL" id="HBHI01018577">
    <property type="protein sequence ID" value="CAD9680472.1"/>
    <property type="molecule type" value="Transcribed_RNA"/>
</dbReference>
<dbReference type="GO" id="GO:0010468">
    <property type="term" value="P:regulation of gene expression"/>
    <property type="evidence" value="ECO:0007669"/>
    <property type="project" value="TreeGrafter"/>
</dbReference>
<dbReference type="GO" id="GO:0005634">
    <property type="term" value="C:nucleus"/>
    <property type="evidence" value="ECO:0007669"/>
    <property type="project" value="TreeGrafter"/>
</dbReference>
<reference evidence="4" key="1">
    <citation type="submission" date="2021-01" db="EMBL/GenBank/DDBJ databases">
        <authorList>
            <person name="Corre E."/>
            <person name="Pelletier E."/>
            <person name="Niang G."/>
            <person name="Scheremetjew M."/>
            <person name="Finn R."/>
            <person name="Kale V."/>
            <person name="Holt S."/>
            <person name="Cochrane G."/>
            <person name="Meng A."/>
            <person name="Brown T."/>
            <person name="Cohen L."/>
        </authorList>
    </citation>
    <scope>NUCLEOTIDE SEQUENCE</scope>
    <source>
        <strain evidence="4">CCMP1452</strain>
    </source>
</reference>
<feature type="domain" description="NF-kappa-B-activating protein C-terminal" evidence="3">
    <location>
        <begin position="58"/>
        <end position="157"/>
    </location>
</feature>
<evidence type="ECO:0000259" key="3">
    <source>
        <dbReference type="Pfam" id="PF06047"/>
    </source>
</evidence>
<dbReference type="Pfam" id="PF06047">
    <property type="entry name" value="Nkap_C"/>
    <property type="match status" value="1"/>
</dbReference>
<comment type="similarity">
    <text evidence="1">Belongs to the NKAP family.</text>
</comment>
<proteinExistence type="inferred from homology"/>
<dbReference type="PANTHER" id="PTHR13087:SF0">
    <property type="entry name" value="NFKB ACTIVATING PROTEIN LIKE"/>
    <property type="match status" value="1"/>
</dbReference>
<feature type="compositionally biased region" description="Low complexity" evidence="2">
    <location>
        <begin position="47"/>
        <end position="64"/>
    </location>
</feature>
<gene>
    <name evidence="4" type="ORF">EANT1437_LOCUS9509</name>
</gene>
<dbReference type="PANTHER" id="PTHR13087">
    <property type="entry name" value="NF-KAPPA B ACTIVATING PROTEIN"/>
    <property type="match status" value="1"/>
</dbReference>
<dbReference type="GO" id="GO:0003682">
    <property type="term" value="F:chromatin binding"/>
    <property type="evidence" value="ECO:0007669"/>
    <property type="project" value="InterPro"/>
</dbReference>
<feature type="region of interest" description="Disordered" evidence="2">
    <location>
        <begin position="164"/>
        <end position="213"/>
    </location>
</feature>
<organism evidence="4">
    <name type="scientific">Eucampia antarctica</name>
    <dbReference type="NCBI Taxonomy" id="49252"/>
    <lineage>
        <taxon>Eukaryota</taxon>
        <taxon>Sar</taxon>
        <taxon>Stramenopiles</taxon>
        <taxon>Ochrophyta</taxon>
        <taxon>Bacillariophyta</taxon>
        <taxon>Mediophyceae</taxon>
        <taxon>Biddulphiophycidae</taxon>
        <taxon>Hemiaulales</taxon>
        <taxon>Hemiaulaceae</taxon>
        <taxon>Eucampia</taxon>
    </lineage>
</organism>
<name>A0A7S2RTS4_9STRA</name>
<accession>A0A7S2RTS4</accession>
<evidence type="ECO:0000256" key="2">
    <source>
        <dbReference type="SAM" id="MobiDB-lite"/>
    </source>
</evidence>
<protein>
    <recommendedName>
        <fullName evidence="3">NF-kappa-B-activating protein C-terminal domain-containing protein</fullName>
    </recommendedName>
</protein>
<evidence type="ECO:0000313" key="4">
    <source>
        <dbReference type="EMBL" id="CAD9680472.1"/>
    </source>
</evidence>
<sequence length="213" mass="23927">MTNIIPDEDDLREAKEFKKAVQWNLKEDEESEEEGPMPLSSSIPAEDGGNSNNNDSGKQYGGALLPGEGEALAAFVQQNLRIPRRGEIGYSANDIESYEHSGYVMSGSRHARMNAVRIRKENQIYSAEEQRALALITLEENQQKESKLMQDFRTMLKHKREQHILTTTTTTTTTENSNNNENNTNNATSTTTTTTTNEESDEPEPQTQQTELN</sequence>
<evidence type="ECO:0000256" key="1">
    <source>
        <dbReference type="ARBA" id="ARBA00009313"/>
    </source>
</evidence>
<feature type="region of interest" description="Disordered" evidence="2">
    <location>
        <begin position="23"/>
        <end position="64"/>
    </location>
</feature>
<dbReference type="AlphaFoldDB" id="A0A7S2RTS4"/>
<feature type="compositionally biased region" description="Low complexity" evidence="2">
    <location>
        <begin position="166"/>
        <end position="197"/>
    </location>
</feature>
<dbReference type="InterPro" id="IPR040466">
    <property type="entry name" value="NKAP"/>
</dbReference>